<comment type="subcellular location">
    <subcellularLocation>
        <location evidence="1">Membrane</location>
        <topology evidence="1">Multi-pass membrane protein</topology>
    </subcellularLocation>
</comment>
<dbReference type="CDD" id="cd00400">
    <property type="entry name" value="Voltage_gated_ClC"/>
    <property type="match status" value="1"/>
</dbReference>
<feature type="transmembrane region" description="Helical" evidence="10">
    <location>
        <begin position="282"/>
        <end position="300"/>
    </location>
</feature>
<dbReference type="PRINTS" id="PR00762">
    <property type="entry name" value="CLCHANNEL"/>
</dbReference>
<evidence type="ECO:0000313" key="11">
    <source>
        <dbReference type="EMBL" id="MXR68003.1"/>
    </source>
</evidence>
<dbReference type="InterPro" id="IPR014743">
    <property type="entry name" value="Cl-channel_core"/>
</dbReference>
<keyword evidence="5" id="KW-0406">Ion transport</keyword>
<feature type="transmembrane region" description="Helical" evidence="10">
    <location>
        <begin position="83"/>
        <end position="100"/>
    </location>
</feature>
<feature type="transmembrane region" description="Helical" evidence="10">
    <location>
        <begin position="410"/>
        <end position="431"/>
    </location>
</feature>
<dbReference type="EMBL" id="WRPA01000003">
    <property type="protein sequence ID" value="MXR68003.1"/>
    <property type="molecule type" value="Genomic_DNA"/>
</dbReference>
<keyword evidence="7" id="KW-0869">Chloride channel</keyword>
<keyword evidence="3 10" id="KW-0812">Transmembrane</keyword>
<evidence type="ECO:0000313" key="12">
    <source>
        <dbReference type="Proteomes" id="UP000474778"/>
    </source>
</evidence>
<keyword evidence="9" id="KW-0407">Ion channel</keyword>
<dbReference type="GO" id="GO:0005254">
    <property type="term" value="F:chloride channel activity"/>
    <property type="evidence" value="ECO:0007669"/>
    <property type="project" value="UniProtKB-KW"/>
</dbReference>
<name>A0A6L7HV18_9GAMM</name>
<dbReference type="PANTHER" id="PTHR43427:SF6">
    <property type="entry name" value="CHLORIDE CHANNEL PROTEIN CLC-E"/>
    <property type="match status" value="1"/>
</dbReference>
<dbReference type="InterPro" id="IPR001807">
    <property type="entry name" value="ClC"/>
</dbReference>
<keyword evidence="2" id="KW-0813">Transport</keyword>
<dbReference type="AlphaFoldDB" id="A0A6L7HV18"/>
<sequence>MRKVTVQLRINSAIQQCQKYLNTDLKDKLAQAKISVQLCGLALAFALVASGVIILFRLLLQWLNQLTQTQEWQFTGNLGDWRVLLPLLGAILIWFVAILGSKRYKRMGIAYVMQRMKLHYGKIPLQSAPGQFFQALFALATNFSVGREGPAIHLGAVSASVMAEKFKLPDNSVRIMCASGIAAGIAATFNAPLAAVIFVFEVILREYKVHYFFPIMLSAICGALSSQLVFGNIHEYDQIGVSSIPLSQYPVLALCGITLGCIAALFNHTLLKVTAKGQQHPLILRLLLAGLITTVIGFFLPQALGSGDLAISHAISEHPSLSLLVGLLLGKIIATIAAIGLGIPGGIIGPLFGIGALIGAILAVVSATLFPTITPYVGLYTVIGMTAMMGVCLSAPLAALVALLELTNNAAIILPSMFVTIPAFLIAHQAFNTKSLFYKQIELMGLDYKVSSVKLGLQKKGVRAVMDKRFVIVKDNDELLLEVLKRAEGRSVLMQNNQGLMEMLHLELQVADEMSTLSRHPIEGLVDTATLKEVYDILSKERRGEVFIYQDRRENVVGVISWVMLQKEINLGQI</sequence>
<evidence type="ECO:0000256" key="4">
    <source>
        <dbReference type="ARBA" id="ARBA00022989"/>
    </source>
</evidence>
<keyword evidence="6 10" id="KW-0472">Membrane</keyword>
<protein>
    <submittedName>
        <fullName evidence="11">Chloride channel protein</fullName>
    </submittedName>
</protein>
<dbReference type="SUPFAM" id="SSF81340">
    <property type="entry name" value="Clc chloride channel"/>
    <property type="match status" value="1"/>
</dbReference>
<feature type="transmembrane region" description="Helical" evidence="10">
    <location>
        <begin position="38"/>
        <end position="63"/>
    </location>
</feature>
<evidence type="ECO:0000256" key="8">
    <source>
        <dbReference type="ARBA" id="ARBA00023214"/>
    </source>
</evidence>
<dbReference type="Gene3D" id="1.10.3080.10">
    <property type="entry name" value="Clc chloride channel"/>
    <property type="match status" value="1"/>
</dbReference>
<dbReference type="Proteomes" id="UP000474778">
    <property type="component" value="Unassembled WGS sequence"/>
</dbReference>
<dbReference type="PANTHER" id="PTHR43427">
    <property type="entry name" value="CHLORIDE CHANNEL PROTEIN CLC-E"/>
    <property type="match status" value="1"/>
</dbReference>
<feature type="transmembrane region" description="Helical" evidence="10">
    <location>
        <begin position="175"/>
        <end position="199"/>
    </location>
</feature>
<feature type="transmembrane region" description="Helical" evidence="10">
    <location>
        <begin position="377"/>
        <end position="404"/>
    </location>
</feature>
<feature type="transmembrane region" description="Helical" evidence="10">
    <location>
        <begin position="347"/>
        <end position="370"/>
    </location>
</feature>
<evidence type="ECO:0000256" key="6">
    <source>
        <dbReference type="ARBA" id="ARBA00023136"/>
    </source>
</evidence>
<reference evidence="11 12" key="1">
    <citation type="submission" date="2019-12" db="EMBL/GenBank/DDBJ databases">
        <title>Shewanella insulae sp. nov., isolated from a tidal flat.</title>
        <authorList>
            <person name="Yoon J.-H."/>
        </authorList>
    </citation>
    <scope>NUCLEOTIDE SEQUENCE [LARGE SCALE GENOMIC DNA]</scope>
    <source>
        <strain evidence="11 12">JBTF-M18</strain>
    </source>
</reference>
<evidence type="ECO:0000256" key="7">
    <source>
        <dbReference type="ARBA" id="ARBA00023173"/>
    </source>
</evidence>
<evidence type="ECO:0000256" key="2">
    <source>
        <dbReference type="ARBA" id="ARBA00022448"/>
    </source>
</evidence>
<feature type="transmembrane region" description="Helical" evidence="10">
    <location>
        <begin position="321"/>
        <end position="341"/>
    </location>
</feature>
<dbReference type="InterPro" id="IPR050368">
    <property type="entry name" value="ClC-type_chloride_channel"/>
</dbReference>
<accession>A0A6L7HV18</accession>
<gene>
    <name evidence="11" type="ORF">GNT65_04860</name>
</gene>
<keyword evidence="4 10" id="KW-1133">Transmembrane helix</keyword>
<evidence type="ECO:0000256" key="1">
    <source>
        <dbReference type="ARBA" id="ARBA00004141"/>
    </source>
</evidence>
<feature type="transmembrane region" description="Helical" evidence="10">
    <location>
        <begin position="251"/>
        <end position="270"/>
    </location>
</feature>
<dbReference type="Pfam" id="PF00654">
    <property type="entry name" value="Voltage_CLC"/>
    <property type="match status" value="1"/>
</dbReference>
<keyword evidence="8" id="KW-0868">Chloride</keyword>
<comment type="caution">
    <text evidence="11">The sequence shown here is derived from an EMBL/GenBank/DDBJ whole genome shotgun (WGS) entry which is preliminary data.</text>
</comment>
<dbReference type="GO" id="GO:0034707">
    <property type="term" value="C:chloride channel complex"/>
    <property type="evidence" value="ECO:0007669"/>
    <property type="project" value="UniProtKB-KW"/>
</dbReference>
<evidence type="ECO:0000256" key="5">
    <source>
        <dbReference type="ARBA" id="ARBA00023065"/>
    </source>
</evidence>
<proteinExistence type="predicted"/>
<keyword evidence="12" id="KW-1185">Reference proteome</keyword>
<evidence type="ECO:0000256" key="10">
    <source>
        <dbReference type="SAM" id="Phobius"/>
    </source>
</evidence>
<evidence type="ECO:0000256" key="9">
    <source>
        <dbReference type="ARBA" id="ARBA00023303"/>
    </source>
</evidence>
<organism evidence="11 12">
    <name type="scientific">Shewanella insulae</name>
    <dbReference type="NCBI Taxonomy" id="2681496"/>
    <lineage>
        <taxon>Bacteria</taxon>
        <taxon>Pseudomonadati</taxon>
        <taxon>Pseudomonadota</taxon>
        <taxon>Gammaproteobacteria</taxon>
        <taxon>Alteromonadales</taxon>
        <taxon>Shewanellaceae</taxon>
        <taxon>Shewanella</taxon>
    </lineage>
</organism>
<evidence type="ECO:0000256" key="3">
    <source>
        <dbReference type="ARBA" id="ARBA00022692"/>
    </source>
</evidence>
<feature type="transmembrane region" description="Helical" evidence="10">
    <location>
        <begin position="211"/>
        <end position="230"/>
    </location>
</feature>